<reference evidence="4" key="1">
    <citation type="submission" date="2010-07" db="EMBL/GenBank/DDBJ databases">
        <title>The genome sequence of Gaeumannomyces graminis var. tritici strain R3-111a-1.</title>
        <authorList>
            <consortium name="The Broad Institute Genome Sequencing Platform"/>
            <person name="Ma L.-J."/>
            <person name="Dead R."/>
            <person name="Young S."/>
            <person name="Zeng Q."/>
            <person name="Koehrsen M."/>
            <person name="Alvarado L."/>
            <person name="Berlin A."/>
            <person name="Chapman S.B."/>
            <person name="Chen Z."/>
            <person name="Freedman E."/>
            <person name="Gellesch M."/>
            <person name="Goldberg J."/>
            <person name="Griggs A."/>
            <person name="Gujja S."/>
            <person name="Heilman E.R."/>
            <person name="Heiman D."/>
            <person name="Hepburn T."/>
            <person name="Howarth C."/>
            <person name="Jen D."/>
            <person name="Larson L."/>
            <person name="Mehta T."/>
            <person name="Neiman D."/>
            <person name="Pearson M."/>
            <person name="Roberts A."/>
            <person name="Saif S."/>
            <person name="Shea T."/>
            <person name="Shenoy N."/>
            <person name="Sisk P."/>
            <person name="Stolte C."/>
            <person name="Sykes S."/>
            <person name="Walk T."/>
            <person name="White J."/>
            <person name="Yandava C."/>
            <person name="Haas B."/>
            <person name="Nusbaum C."/>
            <person name="Birren B."/>
        </authorList>
    </citation>
    <scope>NUCLEOTIDE SEQUENCE [LARGE SCALE GENOMIC DNA]</scope>
    <source>
        <strain evidence="4">R3-111a-1</strain>
    </source>
</reference>
<dbReference type="InterPro" id="IPR022085">
    <property type="entry name" value="OpdG"/>
</dbReference>
<evidence type="ECO:0000313" key="2">
    <source>
        <dbReference type="EMBL" id="EJT74578.1"/>
    </source>
</evidence>
<sequence length="403" mass="44535">MADSSCSSIPRTETEIWADITSEQEYSDANELAQVEVFRSALLSPGANSTKVARVVDGIQRYVFSQEGPHEYWLGFMWSQMLYVASWYPAEGSVHDIFLEALAIFKNGTPDTGNDKETLSEPCWPHLPGFGRSCGEDAYAVVDASPQGLWELDWHASVTSLIARVDSAGLYPLRMAAVWQMRVSLEEPLLACKYSRRHRLTAARTWIVHAAGRILDYLATVAAAGGDAERAEPSGLWDPDPIHGKGKTLWQNNDRLQKGTLCAGRDDIGTFSLERWEFWKARLEELRAEFGEIEGAEGWVDEMLDKMNEVQAAAGPFEKPRLDVDGEQTLVAANRQEKSAVVAGSSGKEPEKGSVVAARGEKSTDQESLLNDVVEKQLSVERNKKRGVLGRTKDKLELGCVVS</sequence>
<reference evidence="3" key="5">
    <citation type="submission" date="2018-04" db="UniProtKB">
        <authorList>
            <consortium name="EnsemblFungi"/>
        </authorList>
    </citation>
    <scope>IDENTIFICATION</scope>
    <source>
        <strain evidence="3">R3-111a-1</strain>
    </source>
</reference>
<dbReference type="EMBL" id="GL385398">
    <property type="protein sequence ID" value="EJT74578.1"/>
    <property type="molecule type" value="Genomic_DNA"/>
</dbReference>
<reference evidence="2" key="2">
    <citation type="submission" date="2010-07" db="EMBL/GenBank/DDBJ databases">
        <authorList>
            <consortium name="The Broad Institute Genome Sequencing Platform"/>
            <consortium name="Broad Institute Genome Sequencing Center for Infectious Disease"/>
            <person name="Ma L.-J."/>
            <person name="Dead R."/>
            <person name="Young S."/>
            <person name="Zeng Q."/>
            <person name="Koehrsen M."/>
            <person name="Alvarado L."/>
            <person name="Berlin A."/>
            <person name="Chapman S.B."/>
            <person name="Chen Z."/>
            <person name="Freedman E."/>
            <person name="Gellesch M."/>
            <person name="Goldberg J."/>
            <person name="Griggs A."/>
            <person name="Gujja S."/>
            <person name="Heilman E.R."/>
            <person name="Heiman D."/>
            <person name="Hepburn T."/>
            <person name="Howarth C."/>
            <person name="Jen D."/>
            <person name="Larson L."/>
            <person name="Mehta T."/>
            <person name="Neiman D."/>
            <person name="Pearson M."/>
            <person name="Roberts A."/>
            <person name="Saif S."/>
            <person name="Shea T."/>
            <person name="Shenoy N."/>
            <person name="Sisk P."/>
            <person name="Stolte C."/>
            <person name="Sykes S."/>
            <person name="Walk T."/>
            <person name="White J."/>
            <person name="Yandava C."/>
            <person name="Haas B."/>
            <person name="Nusbaum C."/>
            <person name="Birren B."/>
        </authorList>
    </citation>
    <scope>NUCLEOTIDE SEQUENCE</scope>
    <source>
        <strain evidence="2">R3-111a-1</strain>
    </source>
</reference>
<dbReference type="AlphaFoldDB" id="J3P4I1"/>
<dbReference type="STRING" id="644352.J3P4I1"/>
<evidence type="ECO:0000256" key="1">
    <source>
        <dbReference type="SAM" id="MobiDB-lite"/>
    </source>
</evidence>
<evidence type="ECO:0000313" key="3">
    <source>
        <dbReference type="EnsemblFungi" id="EJT74578"/>
    </source>
</evidence>
<gene>
    <name evidence="3" type="primary">20348876</name>
    <name evidence="2" type="ORF">GGTG_08418</name>
</gene>
<dbReference type="RefSeq" id="XP_009224522.1">
    <property type="nucleotide sequence ID" value="XM_009226258.1"/>
</dbReference>
<feature type="region of interest" description="Disordered" evidence="1">
    <location>
        <begin position="335"/>
        <end position="370"/>
    </location>
</feature>
<dbReference type="VEuPathDB" id="FungiDB:GGTG_08418"/>
<dbReference type="Pfam" id="PF12311">
    <property type="entry name" value="DUF3632"/>
    <property type="match status" value="1"/>
</dbReference>
<dbReference type="GeneID" id="20348876"/>
<protein>
    <submittedName>
        <fullName evidence="2 3">Uncharacterized protein</fullName>
    </submittedName>
</protein>
<reference evidence="2" key="3">
    <citation type="submission" date="2010-09" db="EMBL/GenBank/DDBJ databases">
        <title>Annotation of Gaeumannomyces graminis var. tritici R3-111a-1.</title>
        <authorList>
            <consortium name="The Broad Institute Genome Sequencing Platform"/>
            <person name="Ma L.-J."/>
            <person name="Dead R."/>
            <person name="Young S.K."/>
            <person name="Zeng Q."/>
            <person name="Gargeya S."/>
            <person name="Fitzgerald M."/>
            <person name="Haas B."/>
            <person name="Abouelleil A."/>
            <person name="Alvarado L."/>
            <person name="Arachchi H.M."/>
            <person name="Berlin A."/>
            <person name="Brown A."/>
            <person name="Chapman S.B."/>
            <person name="Chen Z."/>
            <person name="Dunbar C."/>
            <person name="Freedman E."/>
            <person name="Gearin G."/>
            <person name="Gellesch M."/>
            <person name="Goldberg J."/>
            <person name="Griggs A."/>
            <person name="Gujja S."/>
            <person name="Heiman D."/>
            <person name="Howarth C."/>
            <person name="Larson L."/>
            <person name="Lui A."/>
            <person name="MacDonald P.J.P."/>
            <person name="Mehta T."/>
            <person name="Montmayeur A."/>
            <person name="Murphy C."/>
            <person name="Neiman D."/>
            <person name="Pearson M."/>
            <person name="Priest M."/>
            <person name="Roberts A."/>
            <person name="Saif S."/>
            <person name="Shea T."/>
            <person name="Shenoy N."/>
            <person name="Sisk P."/>
            <person name="Stolte C."/>
            <person name="Sykes S."/>
            <person name="Yandava C."/>
            <person name="Wortman J."/>
            <person name="Nusbaum C."/>
            <person name="Birren B."/>
        </authorList>
    </citation>
    <scope>NUCLEOTIDE SEQUENCE</scope>
    <source>
        <strain evidence="2">R3-111a-1</strain>
    </source>
</reference>
<dbReference type="Proteomes" id="UP000006039">
    <property type="component" value="Unassembled WGS sequence"/>
</dbReference>
<reference evidence="3" key="4">
    <citation type="journal article" date="2015" name="G3 (Bethesda)">
        <title>Genome sequences of three phytopathogenic species of the Magnaporthaceae family of fungi.</title>
        <authorList>
            <person name="Okagaki L.H."/>
            <person name="Nunes C.C."/>
            <person name="Sailsbery J."/>
            <person name="Clay B."/>
            <person name="Brown D."/>
            <person name="John T."/>
            <person name="Oh Y."/>
            <person name="Young N."/>
            <person name="Fitzgerald M."/>
            <person name="Haas B.J."/>
            <person name="Zeng Q."/>
            <person name="Young S."/>
            <person name="Adiconis X."/>
            <person name="Fan L."/>
            <person name="Levin J.Z."/>
            <person name="Mitchell T.K."/>
            <person name="Okubara P.A."/>
            <person name="Farman M.L."/>
            <person name="Kohn L.M."/>
            <person name="Birren B."/>
            <person name="Ma L.-J."/>
            <person name="Dean R.A."/>
        </authorList>
    </citation>
    <scope>NUCLEOTIDE SEQUENCE</scope>
    <source>
        <strain evidence="3">R3-111a-1</strain>
    </source>
</reference>
<organism evidence="2">
    <name type="scientific">Gaeumannomyces tritici (strain R3-111a-1)</name>
    <name type="common">Wheat and barley take-all root rot fungus</name>
    <name type="synonym">Gaeumannomyces graminis var. tritici</name>
    <dbReference type="NCBI Taxonomy" id="644352"/>
    <lineage>
        <taxon>Eukaryota</taxon>
        <taxon>Fungi</taxon>
        <taxon>Dikarya</taxon>
        <taxon>Ascomycota</taxon>
        <taxon>Pezizomycotina</taxon>
        <taxon>Sordariomycetes</taxon>
        <taxon>Sordariomycetidae</taxon>
        <taxon>Magnaporthales</taxon>
        <taxon>Magnaporthaceae</taxon>
        <taxon>Gaeumannomyces</taxon>
    </lineage>
</organism>
<dbReference type="InterPro" id="IPR053204">
    <property type="entry name" value="Oxopyrrolidines_Biosynth-assoc"/>
</dbReference>
<name>J3P4I1_GAET3</name>
<dbReference type="PANTHER" id="PTHR38797:SF4">
    <property type="entry name" value="NUCLEAR PORE COMPLEX PROTEIN NUP85"/>
    <property type="match status" value="1"/>
</dbReference>
<accession>J3P4I1</accession>
<evidence type="ECO:0000313" key="4">
    <source>
        <dbReference type="Proteomes" id="UP000006039"/>
    </source>
</evidence>
<dbReference type="EnsemblFungi" id="EJT74578">
    <property type="protein sequence ID" value="EJT74578"/>
    <property type="gene ID" value="GGTG_08418"/>
</dbReference>
<dbReference type="OrthoDB" id="3350591at2759"/>
<keyword evidence="4" id="KW-1185">Reference proteome</keyword>
<dbReference type="PANTHER" id="PTHR38797">
    <property type="entry name" value="NUCLEAR PORE COMPLEX PROTEIN NUP85-RELATED"/>
    <property type="match status" value="1"/>
</dbReference>
<proteinExistence type="predicted"/>
<dbReference type="HOGENOM" id="CLU_683423_0_0_1"/>